<evidence type="ECO:0000256" key="1">
    <source>
        <dbReference type="SAM" id="SignalP"/>
    </source>
</evidence>
<comment type="caution">
    <text evidence="2">The sequence shown here is derived from an EMBL/GenBank/DDBJ whole genome shotgun (WGS) entry which is preliminary data.</text>
</comment>
<protein>
    <submittedName>
        <fullName evidence="2">Uncharacterized protein</fullName>
    </submittedName>
</protein>
<accession>A0A642UGX8</accession>
<sequence>MNRILWFGFYAAVFVAIYFNTRKPSQVSEVIPVYVRFGDRGFNFPDLIEVIQIQVDHEERSVLPPQYHVELKDCITPGSHKCDNYTRDQDYSLELLLSESIQLAVDENEPQVQLWYNFEAIEANDLPFYATQAILYHLLAADAEVAGVDSKFRKRPVEDVTVQAPSSWPVATFIERVLSYYNVTDIRWQKNKDDTVEVIVGNGDSAVEFPTWDDMCSAIEEALGLPEHPNNNVGLKIKAMQRAERNHLL</sequence>
<keyword evidence="1" id="KW-0732">Signal</keyword>
<dbReference type="Proteomes" id="UP000449547">
    <property type="component" value="Unassembled WGS sequence"/>
</dbReference>
<gene>
    <name evidence="2" type="ORF">DIURU_004550</name>
</gene>
<name>A0A642UGX8_DIURU</name>
<organism evidence="2 3">
    <name type="scientific">Diutina rugosa</name>
    <name type="common">Yeast</name>
    <name type="synonym">Candida rugosa</name>
    <dbReference type="NCBI Taxonomy" id="5481"/>
    <lineage>
        <taxon>Eukaryota</taxon>
        <taxon>Fungi</taxon>
        <taxon>Dikarya</taxon>
        <taxon>Ascomycota</taxon>
        <taxon>Saccharomycotina</taxon>
        <taxon>Pichiomycetes</taxon>
        <taxon>Debaryomycetaceae</taxon>
        <taxon>Diutina</taxon>
    </lineage>
</organism>
<dbReference type="GeneID" id="54783201"/>
<feature type="chain" id="PRO_5024852672" evidence="1">
    <location>
        <begin position="17"/>
        <end position="249"/>
    </location>
</feature>
<proteinExistence type="predicted"/>
<dbReference type="EMBL" id="SWFT01000137">
    <property type="protein sequence ID" value="KAA8898706.1"/>
    <property type="molecule type" value="Genomic_DNA"/>
</dbReference>
<dbReference type="AlphaFoldDB" id="A0A642UGX8"/>
<dbReference type="RefSeq" id="XP_034010631.1">
    <property type="nucleotide sequence ID" value="XM_034157436.1"/>
</dbReference>
<evidence type="ECO:0000313" key="2">
    <source>
        <dbReference type="EMBL" id="KAA8898706.1"/>
    </source>
</evidence>
<feature type="signal peptide" evidence="1">
    <location>
        <begin position="1"/>
        <end position="16"/>
    </location>
</feature>
<reference evidence="2 3" key="1">
    <citation type="submission" date="2019-07" db="EMBL/GenBank/DDBJ databases">
        <title>Genome assembly of two rare yeast pathogens: Diutina rugosa and Trichomonascus ciferrii.</title>
        <authorList>
            <person name="Mixao V."/>
            <person name="Saus E."/>
            <person name="Hansen A."/>
            <person name="Lass-Flor C."/>
            <person name="Gabaldon T."/>
        </authorList>
    </citation>
    <scope>NUCLEOTIDE SEQUENCE [LARGE SCALE GENOMIC DNA]</scope>
    <source>
        <strain evidence="2 3">CBS 613</strain>
    </source>
</reference>
<dbReference type="VEuPathDB" id="FungiDB:DIURU_004550"/>
<dbReference type="OrthoDB" id="4092725at2759"/>
<evidence type="ECO:0000313" key="3">
    <source>
        <dbReference type="Proteomes" id="UP000449547"/>
    </source>
</evidence>
<keyword evidence="3" id="KW-1185">Reference proteome</keyword>